<evidence type="ECO:0000256" key="1">
    <source>
        <dbReference type="PROSITE-ProRule" id="PRU00169"/>
    </source>
</evidence>
<keyword evidence="6" id="KW-1185">Reference proteome</keyword>
<gene>
    <name evidence="5" type="ORF">KTN04_07735</name>
</gene>
<evidence type="ECO:0000259" key="2">
    <source>
        <dbReference type="PROSITE" id="PS50110"/>
    </source>
</evidence>
<dbReference type="Pfam" id="PF11849">
    <property type="entry name" value="DUF3369"/>
    <property type="match status" value="1"/>
</dbReference>
<dbReference type="PANTHER" id="PTHR33121">
    <property type="entry name" value="CYCLIC DI-GMP PHOSPHODIESTERASE PDEF"/>
    <property type="match status" value="1"/>
</dbReference>
<dbReference type="SMART" id="SM00267">
    <property type="entry name" value="GGDEF"/>
    <property type="match status" value="1"/>
</dbReference>
<dbReference type="PROSITE" id="PS50110">
    <property type="entry name" value="RESPONSE_REGULATORY"/>
    <property type="match status" value="1"/>
</dbReference>
<name>A0ABS6MAA9_9GAMM</name>
<dbReference type="InterPro" id="IPR050706">
    <property type="entry name" value="Cyclic-di-GMP_PDE-like"/>
</dbReference>
<dbReference type="InterPro" id="IPR001789">
    <property type="entry name" value="Sig_transdc_resp-reg_receiver"/>
</dbReference>
<proteinExistence type="predicted"/>
<evidence type="ECO:0000259" key="3">
    <source>
        <dbReference type="PROSITE" id="PS50883"/>
    </source>
</evidence>
<dbReference type="Proteomes" id="UP000755551">
    <property type="component" value="Unassembled WGS sequence"/>
</dbReference>
<reference evidence="5 6" key="1">
    <citation type="submission" date="2021-06" db="EMBL/GenBank/DDBJ databases">
        <title>Bacterium isolated from marine sediment.</title>
        <authorList>
            <person name="Zhu K.-L."/>
            <person name="Du Z.-J."/>
            <person name="Liang Q.-Y."/>
        </authorList>
    </citation>
    <scope>NUCLEOTIDE SEQUENCE [LARGE SCALE GENOMIC DNA]</scope>
    <source>
        <strain evidence="5 6">A346</strain>
    </source>
</reference>
<sequence>MLADELFEFRPPEAPITTRSPWKVLSVEDDPTYQASLIHALNRIRVDDRPIEVLCARSAVEAARMLPEHHDIGIILLDVVMEEDDAGLRLVRTIRDVICNNQVRIVLLTGQPGMAPQPEILRQFDIDDYWCKSDLTHEHLTSVITGNLRTWERTSQLEQARQGLQLIVEASQALSKRRDLVSYTQGVLETLSGLLRVEQGGILCVLNSPAQPLSESRILAASGCFERLQNQTLAVPELDLFRPLLVQAVAQRGHLYGERYSVLCFTADEQASTYLTLVKTDRQPTPAEINLLNVFCENVSSGFANLSLYSRMSQLAYHDQLLDIPNRNSLKRSLRALRTAERQHHVLWVIQLDELNETALYFGEPFCDRVLQSVRDRLRSRLPDQLLLARTDRRSFAVLMPADTAPSLQDMLPMLAEPVIIDGGEHQISSVAALLPLSRCAHQEPEQILRLAELTVVAAKRNGQPAAEYDHTQEQQMRNRYGLLNELRQALQSQALQIVLQPKVELVSGQAVGFEALVRWQHPDGRVITPDTFIPVAETAGLISKLDMNVLQQTLSVCRDFLQQGVALPISFNTSSIDLLQPGYFDEMLAVIRQSGLPLELLELEVTESQAMVEYRSIAHQLRTLIALGMGVSIDDFGTGYSSLAHITDLAASVLKIDRTFISRLGESDDANHIVDMILRLGDRFGFQVIAEGVETEQQRQLLIEKGCRYAQGYLFSRPLPPEQALAWAQAHA</sequence>
<dbReference type="InterPro" id="IPR021800">
    <property type="entry name" value="DUF3369"/>
</dbReference>
<dbReference type="CDD" id="cd00156">
    <property type="entry name" value="REC"/>
    <property type="match status" value="1"/>
</dbReference>
<dbReference type="Pfam" id="PF00072">
    <property type="entry name" value="Response_reg"/>
    <property type="match status" value="1"/>
</dbReference>
<dbReference type="Pfam" id="PF00563">
    <property type="entry name" value="EAL"/>
    <property type="match status" value="1"/>
</dbReference>
<dbReference type="Pfam" id="PF00990">
    <property type="entry name" value="GGDEF"/>
    <property type="match status" value="1"/>
</dbReference>
<feature type="domain" description="EAL" evidence="3">
    <location>
        <begin position="480"/>
        <end position="733"/>
    </location>
</feature>
<feature type="domain" description="Response regulatory" evidence="2">
    <location>
        <begin position="23"/>
        <end position="147"/>
    </location>
</feature>
<comment type="caution">
    <text evidence="5">The sequence shown here is derived from an EMBL/GenBank/DDBJ whole genome shotgun (WGS) entry which is preliminary data.</text>
</comment>
<evidence type="ECO:0000313" key="5">
    <source>
        <dbReference type="EMBL" id="MBV0933224.1"/>
    </source>
</evidence>
<dbReference type="RefSeq" id="WP_217334649.1">
    <property type="nucleotide sequence ID" value="NZ_JAHQZT010000008.1"/>
</dbReference>
<accession>A0ABS6MAA9</accession>
<keyword evidence="1" id="KW-0597">Phosphoprotein</keyword>
<dbReference type="SMART" id="SM00448">
    <property type="entry name" value="REC"/>
    <property type="match status" value="1"/>
</dbReference>
<feature type="domain" description="GGDEF" evidence="4">
    <location>
        <begin position="343"/>
        <end position="472"/>
    </location>
</feature>
<dbReference type="InterPro" id="IPR000160">
    <property type="entry name" value="GGDEF_dom"/>
</dbReference>
<dbReference type="SMART" id="SM00052">
    <property type="entry name" value="EAL"/>
    <property type="match status" value="1"/>
</dbReference>
<dbReference type="PROSITE" id="PS50883">
    <property type="entry name" value="EAL"/>
    <property type="match status" value="1"/>
</dbReference>
<dbReference type="PROSITE" id="PS50887">
    <property type="entry name" value="GGDEF"/>
    <property type="match status" value="1"/>
</dbReference>
<feature type="modified residue" description="4-aspartylphosphate" evidence="1">
    <location>
        <position position="78"/>
    </location>
</feature>
<dbReference type="InterPro" id="IPR001633">
    <property type="entry name" value="EAL_dom"/>
</dbReference>
<evidence type="ECO:0000259" key="4">
    <source>
        <dbReference type="PROSITE" id="PS50887"/>
    </source>
</evidence>
<organism evidence="5 6">
    <name type="scientific">Marinobacterium weihaiense</name>
    <dbReference type="NCBI Taxonomy" id="2851016"/>
    <lineage>
        <taxon>Bacteria</taxon>
        <taxon>Pseudomonadati</taxon>
        <taxon>Pseudomonadota</taxon>
        <taxon>Gammaproteobacteria</taxon>
        <taxon>Oceanospirillales</taxon>
        <taxon>Oceanospirillaceae</taxon>
        <taxon>Marinobacterium</taxon>
    </lineage>
</organism>
<dbReference type="CDD" id="cd01948">
    <property type="entry name" value="EAL"/>
    <property type="match status" value="1"/>
</dbReference>
<protein>
    <submittedName>
        <fullName evidence="5">EAL domain-containing protein</fullName>
    </submittedName>
</protein>
<dbReference type="EMBL" id="JAHQZT010000008">
    <property type="protein sequence ID" value="MBV0933224.1"/>
    <property type="molecule type" value="Genomic_DNA"/>
</dbReference>
<evidence type="ECO:0000313" key="6">
    <source>
        <dbReference type="Proteomes" id="UP000755551"/>
    </source>
</evidence>
<dbReference type="PANTHER" id="PTHR33121:SF70">
    <property type="entry name" value="SIGNALING PROTEIN YKOW"/>
    <property type="match status" value="1"/>
</dbReference>